<evidence type="ECO:0000313" key="1">
    <source>
        <dbReference type="EMBL" id="TMW67570.1"/>
    </source>
</evidence>
<keyword evidence="2" id="KW-1185">Reference proteome</keyword>
<comment type="caution">
    <text evidence="1">The sequence shown here is derived from an EMBL/GenBank/DDBJ whole genome shotgun (WGS) entry which is preliminary data.</text>
</comment>
<dbReference type="Proteomes" id="UP000794436">
    <property type="component" value="Unassembled WGS sequence"/>
</dbReference>
<organism evidence="1 2">
    <name type="scientific">Pythium oligandrum</name>
    <name type="common">Mycoparasitic fungus</name>
    <dbReference type="NCBI Taxonomy" id="41045"/>
    <lineage>
        <taxon>Eukaryota</taxon>
        <taxon>Sar</taxon>
        <taxon>Stramenopiles</taxon>
        <taxon>Oomycota</taxon>
        <taxon>Peronosporomycetes</taxon>
        <taxon>Pythiales</taxon>
        <taxon>Pythiaceae</taxon>
        <taxon>Pythium</taxon>
    </lineage>
</organism>
<evidence type="ECO:0000313" key="2">
    <source>
        <dbReference type="Proteomes" id="UP000794436"/>
    </source>
</evidence>
<accession>A0A8K1CQB3</accession>
<protein>
    <submittedName>
        <fullName evidence="1">Uncharacterized protein</fullName>
    </submittedName>
</protein>
<gene>
    <name evidence="1" type="ORF">Poli38472_011190</name>
</gene>
<dbReference type="AlphaFoldDB" id="A0A8K1CQB3"/>
<name>A0A8K1CQB3_PYTOL</name>
<dbReference type="EMBL" id="SPLM01000004">
    <property type="protein sequence ID" value="TMW67570.1"/>
    <property type="molecule type" value="Genomic_DNA"/>
</dbReference>
<sequence>MESWMEEFADVVTCTWWPVGVKRVYAFYPVWELSLTIATPAEDALADVCPKHYAVRLRELLTLVETTALSTNQDLREKLMKDEVQPRSSWELRLPCLLTQFWLRFECGTSLGQIEWLRQFASVFFQPLNELPTSSDFNALLEEMDDQGAMAEYDEVRSFLQEENFKERPEWTRHLCFGINSMSSESETAIAEIALMEAVSALFRKQLSNVFKLEDCVDADYEVFLFTRGVPTSPELFEVLPRIRDNTQARHVTLTQAGTSTDGDNYSQRRGVTAAHMLRNKSDKRSPFALFVSGGSEYQHENALQLCQAIANARLTTPVYIEGLWVSPDSVVDLLSTVRSTTSSMQLSIGRLRVNGQHQLTLCFRFKSINAEGSPIKSLGLRYTCESGTVDEAFGKVAKAIGADLIELEVNSLMLSDPSYALIRDLCPRLEVLTINEVSAPIGVLVNHSKKWTIKELNLVLSLDQDLRPLVKALTNPNNAVTTTLTKLDLIGWPATAQRPVRVDFDAVLFEELLQSLRSVRSSLTLRYQVRLANYRVVLNLVNSMMNAGAFDVVVPLALGSKVAFLGVMISKGYTQERGVIETIFKFAASEASHTVLLKWLKRPIQL</sequence>
<reference evidence="1" key="1">
    <citation type="submission" date="2019-03" db="EMBL/GenBank/DDBJ databases">
        <title>Long read genome sequence of the mycoparasitic Pythium oligandrum ATCC 38472 isolated from sugarbeet rhizosphere.</title>
        <authorList>
            <person name="Gaulin E."/>
        </authorList>
    </citation>
    <scope>NUCLEOTIDE SEQUENCE</scope>
    <source>
        <strain evidence="1">ATCC 38472_TT</strain>
    </source>
</reference>
<proteinExistence type="predicted"/>